<dbReference type="OrthoDB" id="6894286at2"/>
<gene>
    <name evidence="1" type="ORF">D3880_20990</name>
</gene>
<dbReference type="AlphaFoldDB" id="A0A385Z8H7"/>
<reference evidence="2" key="1">
    <citation type="submission" date="2018-09" db="EMBL/GenBank/DDBJ databases">
        <authorList>
            <person name="Zhu H."/>
        </authorList>
    </citation>
    <scope>NUCLEOTIDE SEQUENCE [LARGE SCALE GENOMIC DNA]</scope>
    <source>
        <strain evidence="2">K2W31S-8</strain>
    </source>
</reference>
<proteinExistence type="predicted"/>
<evidence type="ECO:0000313" key="2">
    <source>
        <dbReference type="Proteomes" id="UP000265560"/>
    </source>
</evidence>
<protein>
    <submittedName>
        <fullName evidence="1">Uncharacterized protein</fullName>
    </submittedName>
</protein>
<dbReference type="Proteomes" id="UP000265560">
    <property type="component" value="Chromosome"/>
</dbReference>
<dbReference type="EMBL" id="CP032419">
    <property type="protein sequence ID" value="AYC35154.1"/>
    <property type="molecule type" value="Genomic_DNA"/>
</dbReference>
<sequence>MAAPETLATALHVATAATASLAWITARDAFHNHLWSCRDCHAPTGRHCVTGADLHSTYERTPLESAP</sequence>
<keyword evidence="2" id="KW-1185">Reference proteome</keyword>
<dbReference type="KEGG" id="pcav:D3880_20990"/>
<accession>A0A385Z8H7</accession>
<evidence type="ECO:0000313" key="1">
    <source>
        <dbReference type="EMBL" id="AYC35154.1"/>
    </source>
</evidence>
<name>A0A385Z8H7_9PSED</name>
<organism evidence="1 2">
    <name type="scientific">Pseudomonas cavernae</name>
    <dbReference type="NCBI Taxonomy" id="2320867"/>
    <lineage>
        <taxon>Bacteria</taxon>
        <taxon>Pseudomonadati</taxon>
        <taxon>Pseudomonadota</taxon>
        <taxon>Gammaproteobacteria</taxon>
        <taxon>Pseudomonadales</taxon>
        <taxon>Pseudomonadaceae</taxon>
        <taxon>Pseudomonas</taxon>
    </lineage>
</organism>